<evidence type="ECO:0000313" key="3">
    <source>
        <dbReference type="Proteomes" id="UP000887574"/>
    </source>
</evidence>
<keyword evidence="3" id="KW-1185">Reference proteome</keyword>
<proteinExistence type="predicted"/>
<dbReference type="WBParaSite" id="jg6673">
    <property type="protein sequence ID" value="jg6673"/>
    <property type="gene ID" value="jg6673"/>
</dbReference>
<keyword evidence="2" id="KW-0472">Membrane</keyword>
<dbReference type="Proteomes" id="UP000887574">
    <property type="component" value="Unplaced"/>
</dbReference>
<accession>A0A915ELL2</accession>
<evidence type="ECO:0000256" key="2">
    <source>
        <dbReference type="SAM" id="Phobius"/>
    </source>
</evidence>
<feature type="compositionally biased region" description="Basic and acidic residues" evidence="1">
    <location>
        <begin position="64"/>
        <end position="84"/>
    </location>
</feature>
<sequence length="84" mass="8957">MVLLADPSLVMCRLLAFFSVLSIASYCSLILCSKSKKPVAPADRNPSVTYPSALVEPKPSSGTAEDKMPDGSKNELPADKKSNE</sequence>
<evidence type="ECO:0000256" key="1">
    <source>
        <dbReference type="SAM" id="MobiDB-lite"/>
    </source>
</evidence>
<organism evidence="3 4">
    <name type="scientific">Ditylenchus dipsaci</name>
    <dbReference type="NCBI Taxonomy" id="166011"/>
    <lineage>
        <taxon>Eukaryota</taxon>
        <taxon>Metazoa</taxon>
        <taxon>Ecdysozoa</taxon>
        <taxon>Nematoda</taxon>
        <taxon>Chromadorea</taxon>
        <taxon>Rhabditida</taxon>
        <taxon>Tylenchina</taxon>
        <taxon>Tylenchomorpha</taxon>
        <taxon>Sphaerularioidea</taxon>
        <taxon>Anguinidae</taxon>
        <taxon>Anguininae</taxon>
        <taxon>Ditylenchus</taxon>
    </lineage>
</organism>
<keyword evidence="2" id="KW-1133">Transmembrane helix</keyword>
<protein>
    <submittedName>
        <fullName evidence="4">Uncharacterized protein</fullName>
    </submittedName>
</protein>
<keyword evidence="2" id="KW-0812">Transmembrane</keyword>
<feature type="transmembrane region" description="Helical" evidence="2">
    <location>
        <begin position="14"/>
        <end position="32"/>
    </location>
</feature>
<evidence type="ECO:0000313" key="4">
    <source>
        <dbReference type="WBParaSite" id="jg6673"/>
    </source>
</evidence>
<name>A0A915ELL2_9BILA</name>
<reference evidence="4" key="1">
    <citation type="submission" date="2022-11" db="UniProtKB">
        <authorList>
            <consortium name="WormBaseParasite"/>
        </authorList>
    </citation>
    <scope>IDENTIFICATION</scope>
</reference>
<feature type="region of interest" description="Disordered" evidence="1">
    <location>
        <begin position="36"/>
        <end position="84"/>
    </location>
</feature>
<dbReference type="AlphaFoldDB" id="A0A915ELL2"/>